<dbReference type="GO" id="GO:0007219">
    <property type="term" value="P:Notch signaling pathway"/>
    <property type="evidence" value="ECO:0007669"/>
    <property type="project" value="UniProtKB-KW"/>
</dbReference>
<dbReference type="UniPathway" id="UPA00378"/>
<comment type="catalytic activity">
    <reaction evidence="15">
        <text>L-threonyl-[protein] + GDP-beta-L-fucose = 3-O-(alpha-L-fucosyl)-L-threonyl-[protein] + GDP + H(+)</text>
        <dbReference type="Rhea" id="RHEA:70491"/>
        <dbReference type="Rhea" id="RHEA-COMP:11060"/>
        <dbReference type="Rhea" id="RHEA-COMP:17915"/>
        <dbReference type="ChEBI" id="CHEBI:15378"/>
        <dbReference type="ChEBI" id="CHEBI:30013"/>
        <dbReference type="ChEBI" id="CHEBI:57273"/>
        <dbReference type="ChEBI" id="CHEBI:58189"/>
        <dbReference type="ChEBI" id="CHEBI:189631"/>
        <dbReference type="EC" id="2.4.1.221"/>
    </reaction>
    <physiologicalReaction direction="left-to-right" evidence="15">
        <dbReference type="Rhea" id="RHEA:70492"/>
    </physiologicalReaction>
</comment>
<keyword evidence="19" id="KW-1185">Reference proteome</keyword>
<dbReference type="InterPro" id="IPR039922">
    <property type="entry name" value="POFUT1"/>
</dbReference>
<dbReference type="PANTHER" id="PTHR21420:SF9">
    <property type="entry name" value="GDP-FUCOSE PROTEIN O-FUCOSYLTRANSFERASE 1"/>
    <property type="match status" value="1"/>
</dbReference>
<gene>
    <name evidence="18" type="ORF">LOTGIDRAFT_219361</name>
</gene>
<dbReference type="HOGENOM" id="CLU_039551_0_0_1"/>
<feature type="signal peptide" evidence="17">
    <location>
        <begin position="1"/>
        <end position="22"/>
    </location>
</feature>
<evidence type="ECO:0000313" key="18">
    <source>
        <dbReference type="EMBL" id="ESO88280.1"/>
    </source>
</evidence>
<evidence type="ECO:0000256" key="2">
    <source>
        <dbReference type="ARBA" id="ARBA00004922"/>
    </source>
</evidence>
<accession>V4A031</accession>
<keyword evidence="10" id="KW-1015">Disulfide bond</keyword>
<evidence type="ECO:0000256" key="1">
    <source>
        <dbReference type="ARBA" id="ARBA00004240"/>
    </source>
</evidence>
<dbReference type="CDD" id="cd11302">
    <property type="entry name" value="O-FucT-1"/>
    <property type="match status" value="1"/>
</dbReference>
<organism evidence="18 19">
    <name type="scientific">Lottia gigantea</name>
    <name type="common">Giant owl limpet</name>
    <dbReference type="NCBI Taxonomy" id="225164"/>
    <lineage>
        <taxon>Eukaryota</taxon>
        <taxon>Metazoa</taxon>
        <taxon>Spiralia</taxon>
        <taxon>Lophotrochozoa</taxon>
        <taxon>Mollusca</taxon>
        <taxon>Gastropoda</taxon>
        <taxon>Patellogastropoda</taxon>
        <taxon>Lottioidea</taxon>
        <taxon>Lottiidae</taxon>
        <taxon>Lottia</taxon>
    </lineage>
</organism>
<keyword evidence="7" id="KW-0808">Transferase</keyword>
<evidence type="ECO:0000256" key="16">
    <source>
        <dbReference type="ARBA" id="ARBA00048647"/>
    </source>
</evidence>
<dbReference type="EC" id="2.4.1.221" evidence="4"/>
<keyword evidence="11" id="KW-0325">Glycoprotein</keyword>
<evidence type="ECO:0000256" key="6">
    <source>
        <dbReference type="ARBA" id="ARBA00022676"/>
    </source>
</evidence>
<evidence type="ECO:0000256" key="9">
    <source>
        <dbReference type="ARBA" id="ARBA00022976"/>
    </source>
</evidence>
<evidence type="ECO:0000256" key="17">
    <source>
        <dbReference type="SAM" id="SignalP"/>
    </source>
</evidence>
<sequence>MNYLVLCTALGLAVLCPGVCWCLEWDESGYVIYCPCMGRFGNQAEHFLGSLGFAKSINRTLVLPPWRTYRNEPFNSFFKVEPIKQYHRVILAEDFMKHLAPRHWPEGKREGWCYKSSHMDPSYACDMKKGNPFYQFWDGLSVDFDSDVYFNTSYEDAETWKRKYPADKYPVMAFKGSPARFPVLEKHVHLQQYLQWAEEIETETNVLIQSYFSDKKFIGLHLRNGIDWLKACAHIKGLKSFMSSYQCYGFNNDREIHENVCYPTEDTILSHVREIVIEKNIFIVYISTDSNSMVEEIREHLKDLSVKVHDHEGRMPQLNLAVLQKSTHFIGSCCSSFSAFVSRHRKVHNLPSTFWGYHDSSPSHSEL</sequence>
<keyword evidence="13" id="KW-0119">Carbohydrate metabolism</keyword>
<dbReference type="GO" id="GO:0005783">
    <property type="term" value="C:endoplasmic reticulum"/>
    <property type="evidence" value="ECO:0007669"/>
    <property type="project" value="UniProtKB-SubCell"/>
</dbReference>
<dbReference type="GO" id="GO:0008593">
    <property type="term" value="P:regulation of Notch signaling pathway"/>
    <property type="evidence" value="ECO:0007669"/>
    <property type="project" value="TreeGrafter"/>
</dbReference>
<dbReference type="GO" id="GO:0006004">
    <property type="term" value="P:fucose metabolic process"/>
    <property type="evidence" value="ECO:0007669"/>
    <property type="project" value="UniProtKB-KW"/>
</dbReference>
<dbReference type="KEGG" id="lgi:LOTGIDRAFT_219361"/>
<keyword evidence="6" id="KW-0328">Glycosyltransferase</keyword>
<keyword evidence="8" id="KW-0256">Endoplasmic reticulum</keyword>
<evidence type="ECO:0000313" key="19">
    <source>
        <dbReference type="Proteomes" id="UP000030746"/>
    </source>
</evidence>
<evidence type="ECO:0000256" key="5">
    <source>
        <dbReference type="ARBA" id="ARBA00021745"/>
    </source>
</evidence>
<dbReference type="GO" id="GO:0046922">
    <property type="term" value="F:peptide-O-fucosyltransferase activity"/>
    <property type="evidence" value="ECO:0007669"/>
    <property type="project" value="UniProtKB-EC"/>
</dbReference>
<protein>
    <recommendedName>
        <fullName evidence="5">GDP-fucose protein O-fucosyltransferase 1</fullName>
        <ecNumber evidence="4">2.4.1.221</ecNumber>
    </recommendedName>
    <alternativeName>
        <fullName evidence="14">Peptide-O-fucosyltransferase 1</fullName>
    </alternativeName>
</protein>
<dbReference type="Gene3D" id="3.40.50.11340">
    <property type="match status" value="1"/>
</dbReference>
<comment type="catalytic activity">
    <reaction evidence="16">
        <text>L-seryl-[protein] + GDP-beta-L-fucose = 3-O-(alpha-L-fucosyl)-L-seryl-[protein] + GDP + H(+)</text>
        <dbReference type="Rhea" id="RHEA:63644"/>
        <dbReference type="Rhea" id="RHEA-COMP:9863"/>
        <dbReference type="Rhea" id="RHEA-COMP:17914"/>
        <dbReference type="ChEBI" id="CHEBI:15378"/>
        <dbReference type="ChEBI" id="CHEBI:29999"/>
        <dbReference type="ChEBI" id="CHEBI:57273"/>
        <dbReference type="ChEBI" id="CHEBI:58189"/>
        <dbReference type="ChEBI" id="CHEBI:189632"/>
        <dbReference type="EC" id="2.4.1.221"/>
    </reaction>
    <physiologicalReaction direction="left-to-right" evidence="16">
        <dbReference type="Rhea" id="RHEA:63645"/>
    </physiologicalReaction>
</comment>
<evidence type="ECO:0000256" key="10">
    <source>
        <dbReference type="ARBA" id="ARBA00023157"/>
    </source>
</evidence>
<dbReference type="OrthoDB" id="10050276at2759"/>
<dbReference type="Pfam" id="PF10250">
    <property type="entry name" value="O-FucT"/>
    <property type="match status" value="1"/>
</dbReference>
<dbReference type="RefSeq" id="XP_009060996.1">
    <property type="nucleotide sequence ID" value="XM_009062748.1"/>
</dbReference>
<comment type="subcellular location">
    <subcellularLocation>
        <location evidence="1">Endoplasmic reticulum</location>
    </subcellularLocation>
</comment>
<comment type="pathway">
    <text evidence="2">Protein modification; protein glycosylation.</text>
</comment>
<dbReference type="OMA" id="CANVEGT"/>
<evidence type="ECO:0000256" key="12">
    <source>
        <dbReference type="ARBA" id="ARBA00023253"/>
    </source>
</evidence>
<keyword evidence="12" id="KW-0294">Fucose metabolism</keyword>
<evidence type="ECO:0000256" key="7">
    <source>
        <dbReference type="ARBA" id="ARBA00022679"/>
    </source>
</evidence>
<dbReference type="AlphaFoldDB" id="V4A031"/>
<keyword evidence="17" id="KW-0732">Signal</keyword>
<evidence type="ECO:0000256" key="8">
    <source>
        <dbReference type="ARBA" id="ARBA00022824"/>
    </source>
</evidence>
<dbReference type="Proteomes" id="UP000030746">
    <property type="component" value="Unassembled WGS sequence"/>
</dbReference>
<dbReference type="CTD" id="20246860"/>
<evidence type="ECO:0000256" key="13">
    <source>
        <dbReference type="ARBA" id="ARBA00023277"/>
    </source>
</evidence>
<dbReference type="STRING" id="225164.V4A031"/>
<reference evidence="18 19" key="1">
    <citation type="journal article" date="2013" name="Nature">
        <title>Insights into bilaterian evolution from three spiralian genomes.</title>
        <authorList>
            <person name="Simakov O."/>
            <person name="Marletaz F."/>
            <person name="Cho S.J."/>
            <person name="Edsinger-Gonzales E."/>
            <person name="Havlak P."/>
            <person name="Hellsten U."/>
            <person name="Kuo D.H."/>
            <person name="Larsson T."/>
            <person name="Lv J."/>
            <person name="Arendt D."/>
            <person name="Savage R."/>
            <person name="Osoegawa K."/>
            <person name="de Jong P."/>
            <person name="Grimwood J."/>
            <person name="Chapman J.A."/>
            <person name="Shapiro H."/>
            <person name="Aerts A."/>
            <person name="Otillar R.P."/>
            <person name="Terry A.Y."/>
            <person name="Boore J.L."/>
            <person name="Grigoriev I.V."/>
            <person name="Lindberg D.R."/>
            <person name="Seaver E.C."/>
            <person name="Weisblat D.A."/>
            <person name="Putnam N.H."/>
            <person name="Rokhsar D.S."/>
        </authorList>
    </citation>
    <scope>NUCLEOTIDE SEQUENCE [LARGE SCALE GENOMIC DNA]</scope>
</reference>
<proteinExistence type="inferred from homology"/>
<evidence type="ECO:0000256" key="3">
    <source>
        <dbReference type="ARBA" id="ARBA00010626"/>
    </source>
</evidence>
<dbReference type="GeneID" id="20246860"/>
<keyword evidence="9" id="KW-0914">Notch signaling pathway</keyword>
<dbReference type="InterPro" id="IPR019378">
    <property type="entry name" value="GDP-Fuc_O-FucTrfase"/>
</dbReference>
<evidence type="ECO:0000256" key="14">
    <source>
        <dbReference type="ARBA" id="ARBA00033080"/>
    </source>
</evidence>
<dbReference type="EMBL" id="KB202719">
    <property type="protein sequence ID" value="ESO88280.1"/>
    <property type="molecule type" value="Genomic_DNA"/>
</dbReference>
<dbReference type="PANTHER" id="PTHR21420">
    <property type="entry name" value="GDP-FUCOSE PROTEIN O-FUCOSYLTRANSFERASE 1"/>
    <property type="match status" value="1"/>
</dbReference>
<name>V4A031_LOTGI</name>
<evidence type="ECO:0000256" key="11">
    <source>
        <dbReference type="ARBA" id="ARBA00023180"/>
    </source>
</evidence>
<evidence type="ECO:0000256" key="15">
    <source>
        <dbReference type="ARBA" id="ARBA00047273"/>
    </source>
</evidence>
<evidence type="ECO:0000256" key="4">
    <source>
        <dbReference type="ARBA" id="ARBA00012196"/>
    </source>
</evidence>
<feature type="chain" id="PRO_5004716745" description="GDP-fucose protein O-fucosyltransferase 1" evidence="17">
    <location>
        <begin position="23"/>
        <end position="367"/>
    </location>
</feature>
<comment type="similarity">
    <text evidence="3">Belongs to the glycosyltransferase 65 family.</text>
</comment>
<dbReference type="Gene3D" id="3.40.50.11350">
    <property type="match status" value="1"/>
</dbReference>